<name>A0ABV1GDH6_9FIRM</name>
<proteinExistence type="predicted"/>
<dbReference type="InterPro" id="IPR050256">
    <property type="entry name" value="Glycosyltransferase_2"/>
</dbReference>
<dbReference type="CDD" id="cd04179">
    <property type="entry name" value="DPM_DPG-synthase_like"/>
    <property type="match status" value="1"/>
</dbReference>
<comment type="caution">
    <text evidence="2">The sequence shown here is derived from an EMBL/GenBank/DDBJ whole genome shotgun (WGS) entry which is preliminary data.</text>
</comment>
<dbReference type="SUPFAM" id="SSF53448">
    <property type="entry name" value="Nucleotide-diphospho-sugar transferases"/>
    <property type="match status" value="1"/>
</dbReference>
<dbReference type="Gene3D" id="3.90.550.10">
    <property type="entry name" value="Spore Coat Polysaccharide Biosynthesis Protein SpsA, Chain A"/>
    <property type="match status" value="1"/>
</dbReference>
<dbReference type="Pfam" id="PF00535">
    <property type="entry name" value="Glycos_transf_2"/>
    <property type="match status" value="1"/>
</dbReference>
<dbReference type="PANTHER" id="PTHR48090">
    <property type="entry name" value="UNDECAPRENYL-PHOSPHATE 4-DEOXY-4-FORMAMIDO-L-ARABINOSE TRANSFERASE-RELATED"/>
    <property type="match status" value="1"/>
</dbReference>
<dbReference type="InterPro" id="IPR029044">
    <property type="entry name" value="Nucleotide-diphossugar_trans"/>
</dbReference>
<feature type="domain" description="Glycosyltransferase 2-like" evidence="1">
    <location>
        <begin position="5"/>
        <end position="165"/>
    </location>
</feature>
<reference evidence="2 3" key="1">
    <citation type="submission" date="2024-03" db="EMBL/GenBank/DDBJ databases">
        <title>Human intestinal bacterial collection.</title>
        <authorList>
            <person name="Pauvert C."/>
            <person name="Hitch T.C.A."/>
            <person name="Clavel T."/>
        </authorList>
    </citation>
    <scope>NUCLEOTIDE SEQUENCE [LARGE SCALE GENOMIC DNA]</scope>
    <source>
        <strain evidence="2 3">CLA-JM-H11</strain>
    </source>
</reference>
<dbReference type="InterPro" id="IPR001173">
    <property type="entry name" value="Glyco_trans_2-like"/>
</dbReference>
<evidence type="ECO:0000259" key="1">
    <source>
        <dbReference type="Pfam" id="PF00535"/>
    </source>
</evidence>
<protein>
    <submittedName>
        <fullName evidence="2">Glycosyltransferase family 2 protein</fullName>
    </submittedName>
</protein>
<organism evidence="2 3">
    <name type="scientific">Ruthenibacterium intestinale</name>
    <dbReference type="NCBI Taxonomy" id="3133163"/>
    <lineage>
        <taxon>Bacteria</taxon>
        <taxon>Bacillati</taxon>
        <taxon>Bacillota</taxon>
        <taxon>Clostridia</taxon>
        <taxon>Eubacteriales</taxon>
        <taxon>Oscillospiraceae</taxon>
        <taxon>Ruthenibacterium</taxon>
    </lineage>
</organism>
<dbReference type="Proteomes" id="UP001477672">
    <property type="component" value="Unassembled WGS sequence"/>
</dbReference>
<dbReference type="PANTHER" id="PTHR48090:SF7">
    <property type="entry name" value="RFBJ PROTEIN"/>
    <property type="match status" value="1"/>
</dbReference>
<evidence type="ECO:0000313" key="3">
    <source>
        <dbReference type="Proteomes" id="UP001477672"/>
    </source>
</evidence>
<dbReference type="RefSeq" id="WP_349215259.1">
    <property type="nucleotide sequence ID" value="NZ_JBBMFA010000069.1"/>
</dbReference>
<sequence length="242" mass="27187">MRVLVIIPCYNEEANIERVVARLTRVTADLPYVVDYVIVNDCSTDRSAEICQEHNFSYLSLPINLGIGGGVQSGYMYARYHDYDITVQLDGDGQHDPAYLDAVISPVAQGRLDMCVGSRFITKEGFQTSFMRRFGINILSFMIRVLCGVRVLDTTSGFRACSRELTAYFADHYAQDYPEPEAIISAVLNGYRVGEVPVIMQERMGGTSSISPFKSIYYMLKVGLALVVFRLTSNRKERGDRL</sequence>
<accession>A0ABV1GDH6</accession>
<keyword evidence="3" id="KW-1185">Reference proteome</keyword>
<evidence type="ECO:0000313" key="2">
    <source>
        <dbReference type="EMBL" id="MEQ2519824.1"/>
    </source>
</evidence>
<gene>
    <name evidence="2" type="ORF">WMO24_05170</name>
</gene>
<dbReference type="EMBL" id="JBBMFA010000069">
    <property type="protein sequence ID" value="MEQ2519824.1"/>
    <property type="molecule type" value="Genomic_DNA"/>
</dbReference>